<evidence type="ECO:0000313" key="5">
    <source>
        <dbReference type="Proteomes" id="UP001054945"/>
    </source>
</evidence>
<dbReference type="SMART" id="SM00908">
    <property type="entry name" value="Gal-bind_lectin"/>
    <property type="match status" value="3"/>
</dbReference>
<dbReference type="PANTHER" id="PTHR11346">
    <property type="entry name" value="GALECTIN"/>
    <property type="match status" value="1"/>
</dbReference>
<comment type="caution">
    <text evidence="4">The sequence shown here is derived from an EMBL/GenBank/DDBJ whole genome shotgun (WGS) entry which is preliminary data.</text>
</comment>
<sequence length="520" mass="58308">MRGGGEETFYFGSFESRSVFRRWHWVRGASVFSTKPTETDLTSNLSHILSHSLSFSQLISFSCARDRKTVPHACSIPGGLCIGSKIYIHGMVPKDASQFSITLQRGADVEFADLHLHLLAKLGRSPVVVRNSRHGATWGVEEQLPGSFPFPEFPRSFLLIITAYMDSYEIEINGSSQFSLKVRDGLPISAITHLAIEAELSVRAIHIPVENMPRNLRLSVGSGLKMGDLFSIKGQPTEEAKNFTINWQSGPAKFDDVLFQLNPRLEEDRVVRNSRLDDEMGKEESTPEMPFKPNTPFDLVVGVRSLDFETRLDGKEWIPFGHRYDVGAAKTLFLEGDMQPSDICIDLAQLNPSGVLNGTNIKSRGIRLHQMCPVGPFSNSHSDTIDFSSDWGIRKRLLAFAFGQSERSPFKMQMTVQCGEGSEDSDVALRYLVQWEDDGSPKITLNSREEDNWGQEVKSRIDEGFYPGLAFDLLVARTDDGLRCFLNGTEHALFPYRLEDQKPDHVTVCGDVELQRLLLL</sequence>
<gene>
    <name evidence="4" type="primary">X975_18739</name>
    <name evidence="4" type="ORF">CEXT_68631</name>
</gene>
<feature type="domain" description="Galectin" evidence="3">
    <location>
        <begin position="216"/>
        <end position="346"/>
    </location>
</feature>
<name>A0AAV4XN66_CAEEX</name>
<dbReference type="Proteomes" id="UP001054945">
    <property type="component" value="Unassembled WGS sequence"/>
</dbReference>
<dbReference type="InterPro" id="IPR001079">
    <property type="entry name" value="Galectin_CRD"/>
</dbReference>
<dbReference type="CDD" id="cd00070">
    <property type="entry name" value="GLECT"/>
    <property type="match status" value="2"/>
</dbReference>
<protein>
    <recommendedName>
        <fullName evidence="2">Galectin</fullName>
    </recommendedName>
</protein>
<dbReference type="EMBL" id="BPLR01018062">
    <property type="protein sequence ID" value="GIY96565.1"/>
    <property type="molecule type" value="Genomic_DNA"/>
</dbReference>
<evidence type="ECO:0000313" key="4">
    <source>
        <dbReference type="EMBL" id="GIY96565.1"/>
    </source>
</evidence>
<keyword evidence="1 2" id="KW-0430">Lectin</keyword>
<organism evidence="4 5">
    <name type="scientific">Caerostris extrusa</name>
    <name type="common">Bark spider</name>
    <name type="synonym">Caerostris bankana</name>
    <dbReference type="NCBI Taxonomy" id="172846"/>
    <lineage>
        <taxon>Eukaryota</taxon>
        <taxon>Metazoa</taxon>
        <taxon>Ecdysozoa</taxon>
        <taxon>Arthropoda</taxon>
        <taxon>Chelicerata</taxon>
        <taxon>Arachnida</taxon>
        <taxon>Araneae</taxon>
        <taxon>Araneomorphae</taxon>
        <taxon>Entelegynae</taxon>
        <taxon>Araneoidea</taxon>
        <taxon>Araneidae</taxon>
        <taxon>Caerostris</taxon>
    </lineage>
</organism>
<accession>A0AAV4XN66</accession>
<feature type="domain" description="Galectin" evidence="3">
    <location>
        <begin position="72"/>
        <end position="208"/>
    </location>
</feature>
<feature type="domain" description="Galectin" evidence="3">
    <location>
        <begin position="347"/>
        <end position="520"/>
    </location>
</feature>
<proteinExistence type="predicted"/>
<evidence type="ECO:0000259" key="3">
    <source>
        <dbReference type="PROSITE" id="PS51304"/>
    </source>
</evidence>
<keyword evidence="5" id="KW-1185">Reference proteome</keyword>
<dbReference type="GO" id="GO:0030246">
    <property type="term" value="F:carbohydrate binding"/>
    <property type="evidence" value="ECO:0007669"/>
    <property type="project" value="UniProtKB-UniRule"/>
</dbReference>
<dbReference type="InterPro" id="IPR013320">
    <property type="entry name" value="ConA-like_dom_sf"/>
</dbReference>
<dbReference type="SMART" id="SM00276">
    <property type="entry name" value="GLECT"/>
    <property type="match status" value="3"/>
</dbReference>
<dbReference type="SUPFAM" id="SSF49899">
    <property type="entry name" value="Concanavalin A-like lectins/glucanases"/>
    <property type="match status" value="3"/>
</dbReference>
<dbReference type="InterPro" id="IPR044156">
    <property type="entry name" value="Galectin-like"/>
</dbReference>
<reference evidence="4 5" key="1">
    <citation type="submission" date="2021-06" db="EMBL/GenBank/DDBJ databases">
        <title>Caerostris extrusa draft genome.</title>
        <authorList>
            <person name="Kono N."/>
            <person name="Arakawa K."/>
        </authorList>
    </citation>
    <scope>NUCLEOTIDE SEQUENCE [LARGE SCALE GENOMIC DNA]</scope>
</reference>
<dbReference type="PROSITE" id="PS51304">
    <property type="entry name" value="GALECTIN"/>
    <property type="match status" value="3"/>
</dbReference>
<evidence type="ECO:0000256" key="2">
    <source>
        <dbReference type="RuleBase" id="RU102079"/>
    </source>
</evidence>
<dbReference type="Pfam" id="PF00337">
    <property type="entry name" value="Gal-bind_lectin"/>
    <property type="match status" value="3"/>
</dbReference>
<evidence type="ECO:0000256" key="1">
    <source>
        <dbReference type="ARBA" id="ARBA00022734"/>
    </source>
</evidence>
<dbReference type="Gene3D" id="2.60.120.200">
    <property type="match status" value="3"/>
</dbReference>
<dbReference type="AlphaFoldDB" id="A0AAV4XN66"/>
<dbReference type="PANTHER" id="PTHR11346:SF147">
    <property type="entry name" value="GALECTIN"/>
    <property type="match status" value="1"/>
</dbReference>